<gene>
    <name evidence="1" type="ORF">ABID39_001022</name>
</gene>
<dbReference type="InterPro" id="IPR011204">
    <property type="entry name" value="Virulence_RhuM-like"/>
</dbReference>
<comment type="caution">
    <text evidence="1">The sequence shown here is derived from an EMBL/GenBank/DDBJ whole genome shotgun (WGS) entry which is preliminary data.</text>
</comment>
<dbReference type="Pfam" id="PF13310">
    <property type="entry name" value="Virulence_RhuM"/>
    <property type="match status" value="1"/>
</dbReference>
<keyword evidence="2" id="KW-1185">Reference proteome</keyword>
<dbReference type="Proteomes" id="UP001549112">
    <property type="component" value="Unassembled WGS sequence"/>
</dbReference>
<accession>A0ABV2FPB2</accession>
<protein>
    <submittedName>
        <fullName evidence="1">Uncharacterized protein</fullName>
    </submittedName>
</protein>
<organism evidence="1 2">
    <name type="scientific">Bartonella japonica</name>
    <dbReference type="NCBI Taxonomy" id="357761"/>
    <lineage>
        <taxon>Bacteria</taxon>
        <taxon>Pseudomonadati</taxon>
        <taxon>Pseudomonadota</taxon>
        <taxon>Alphaproteobacteria</taxon>
        <taxon>Hyphomicrobiales</taxon>
        <taxon>Bartonellaceae</taxon>
        <taxon>Bartonella</taxon>
    </lineage>
</organism>
<dbReference type="RefSeq" id="WP_354186652.1">
    <property type="nucleotide sequence ID" value="NZ_JBEPLT010000009.1"/>
</dbReference>
<sequence>MGLATCENSLHGKIVKTDVTIAKNDLTQDELKQLGLSVNAYLDLAKNRAERKLPMTMKD</sequence>
<dbReference type="EMBL" id="JBEPLT010000009">
    <property type="protein sequence ID" value="MET3560328.1"/>
    <property type="molecule type" value="Genomic_DNA"/>
</dbReference>
<reference evidence="1 2" key="1">
    <citation type="submission" date="2024-06" db="EMBL/GenBank/DDBJ databases">
        <title>Genomic Encyclopedia of Type Strains, Phase IV (KMG-IV): sequencing the most valuable type-strain genomes for metagenomic binning, comparative biology and taxonomic classification.</title>
        <authorList>
            <person name="Goeker M."/>
        </authorList>
    </citation>
    <scope>NUCLEOTIDE SEQUENCE [LARGE SCALE GENOMIC DNA]</scope>
    <source>
        <strain evidence="1 2">DSM 23650</strain>
    </source>
</reference>
<evidence type="ECO:0000313" key="1">
    <source>
        <dbReference type="EMBL" id="MET3560328.1"/>
    </source>
</evidence>
<name>A0ABV2FPB2_9HYPH</name>
<evidence type="ECO:0000313" key="2">
    <source>
        <dbReference type="Proteomes" id="UP001549112"/>
    </source>
</evidence>
<proteinExistence type="predicted"/>